<comment type="subcellular location">
    <subcellularLocation>
        <location evidence="2">Cytoplasm</location>
        <location evidence="2">Cytosol</location>
    </subcellularLocation>
    <subcellularLocation>
        <location evidence="1">Nucleus</location>
    </subcellularLocation>
</comment>
<dbReference type="GO" id="GO:0005634">
    <property type="term" value="C:nucleus"/>
    <property type="evidence" value="ECO:0007669"/>
    <property type="project" value="UniProtKB-SubCell"/>
</dbReference>
<dbReference type="HOGENOM" id="CLU_076114_0_0_1"/>
<reference evidence="9 10" key="1">
    <citation type="journal article" date="2008" name="Nature">
        <title>The Trichoplax genome and the nature of placozoans.</title>
        <authorList>
            <person name="Srivastava M."/>
            <person name="Begovic E."/>
            <person name="Chapman J."/>
            <person name="Putnam N.H."/>
            <person name="Hellsten U."/>
            <person name="Kawashima T."/>
            <person name="Kuo A."/>
            <person name="Mitros T."/>
            <person name="Salamov A."/>
            <person name="Carpenter M.L."/>
            <person name="Signorovitch A.Y."/>
            <person name="Moreno M.A."/>
            <person name="Kamm K."/>
            <person name="Grimwood J."/>
            <person name="Schmutz J."/>
            <person name="Shapiro H."/>
            <person name="Grigoriev I.V."/>
            <person name="Buss L.W."/>
            <person name="Schierwater B."/>
            <person name="Dellaporta S.L."/>
            <person name="Rokhsar D.S."/>
        </authorList>
    </citation>
    <scope>NUCLEOTIDE SEQUENCE [LARGE SCALE GENOMIC DNA]</scope>
    <source>
        <strain evidence="9 10">Grell-BS-1999</strain>
    </source>
</reference>
<dbReference type="KEGG" id="tad:TRIADDRAFT_62144"/>
<dbReference type="PANTHER" id="PTHR13438">
    <property type="entry name" value="AMINOACYL TRNA SYNTHASE COMPLEX-INTERACTING MULTIFUNCTIONAL PROTEIN"/>
    <property type="match status" value="1"/>
</dbReference>
<protein>
    <recommendedName>
        <fullName evidence="11">AIMP2 thioredoxin-like domain-containing protein</fullName>
    </recommendedName>
</protein>
<dbReference type="InParanoid" id="B3SCY8"/>
<evidence type="ECO:0000259" key="8">
    <source>
        <dbReference type="Pfam" id="PF18569"/>
    </source>
</evidence>
<evidence type="ECO:0000313" key="10">
    <source>
        <dbReference type="Proteomes" id="UP000009022"/>
    </source>
</evidence>
<sequence length="301" mass="33496">MSSMFEVDPPVSVAQPTDLPTCMYKVDSFYSDHQQRNSHHGKQENSGKEEEMMEDIRQLEQRQVNLLAQLQDLKLKVNKIAQQHGVTIPEPEENAAVNVVITSSPNALPLSTVILQKLLVKRGRQCTFSTHLHSSFTSAIPSNTCKWLARYNTGVHTRRQGILISVMITNDDCPILKVDGVSHTAIVGDGNIARYLCRLFLPILYDDSDAVMSTEIDSLLDSIETSLLNGNNREQNATLRNINAKIGKSQWLLGDRVSLADIVLFSAVKQSGIAGSLPNNIQRWYKSCSDHDGFNELGHIL</sequence>
<feature type="compositionally biased region" description="Basic and acidic residues" evidence="6">
    <location>
        <begin position="41"/>
        <end position="54"/>
    </location>
</feature>
<evidence type="ECO:0000313" key="9">
    <source>
        <dbReference type="EMBL" id="EDV19427.1"/>
    </source>
</evidence>
<dbReference type="GO" id="GO:0017101">
    <property type="term" value="C:aminoacyl-tRNA synthetase multienzyme complex"/>
    <property type="evidence" value="ECO:0000318"/>
    <property type="project" value="GO_Central"/>
</dbReference>
<dbReference type="PhylomeDB" id="B3SCY8"/>
<keyword evidence="3" id="KW-0963">Cytoplasm</keyword>
<keyword evidence="10" id="KW-1185">Reference proteome</keyword>
<dbReference type="Pfam" id="PF18569">
    <property type="entry name" value="Thioredoxin_16"/>
    <property type="match status" value="1"/>
</dbReference>
<gene>
    <name evidence="9" type="ORF">TRIADDRAFT_62144</name>
</gene>
<feature type="domain" description="Glutathione S-transferase C-terminal" evidence="7">
    <location>
        <begin position="231"/>
        <end position="288"/>
    </location>
</feature>
<evidence type="ECO:0000256" key="3">
    <source>
        <dbReference type="ARBA" id="ARBA00022490"/>
    </source>
</evidence>
<dbReference type="eggNOG" id="ENOG502QUNJ">
    <property type="taxonomic scope" value="Eukaryota"/>
</dbReference>
<dbReference type="InterPro" id="IPR042360">
    <property type="entry name" value="AIMP2"/>
</dbReference>
<accession>B3SCY8</accession>
<dbReference type="OMA" id="TSYVPIC"/>
<evidence type="ECO:0000256" key="5">
    <source>
        <dbReference type="ARBA" id="ARBA00023242"/>
    </source>
</evidence>
<organism evidence="9 10">
    <name type="scientific">Trichoplax adhaerens</name>
    <name type="common">Trichoplax reptans</name>
    <dbReference type="NCBI Taxonomy" id="10228"/>
    <lineage>
        <taxon>Eukaryota</taxon>
        <taxon>Metazoa</taxon>
        <taxon>Placozoa</taxon>
        <taxon>Uniplacotomia</taxon>
        <taxon>Trichoplacea</taxon>
        <taxon>Trichoplacidae</taxon>
        <taxon>Trichoplax</taxon>
    </lineage>
</organism>
<dbReference type="FunCoup" id="B3SCY8">
    <property type="interactions" value="1486"/>
</dbReference>
<dbReference type="InterPro" id="IPR004046">
    <property type="entry name" value="GST_C"/>
</dbReference>
<dbReference type="RefSeq" id="XP_002118116.1">
    <property type="nucleotide sequence ID" value="XM_002118080.1"/>
</dbReference>
<dbReference type="GO" id="GO:0006412">
    <property type="term" value="P:translation"/>
    <property type="evidence" value="ECO:0007669"/>
    <property type="project" value="UniProtKB-KW"/>
</dbReference>
<dbReference type="SUPFAM" id="SSF47616">
    <property type="entry name" value="GST C-terminal domain-like"/>
    <property type="match status" value="1"/>
</dbReference>
<dbReference type="CTD" id="6759329"/>
<evidence type="ECO:0000256" key="6">
    <source>
        <dbReference type="SAM" id="MobiDB-lite"/>
    </source>
</evidence>
<name>B3SCY8_TRIAD</name>
<dbReference type="InterPro" id="IPR036282">
    <property type="entry name" value="Glutathione-S-Trfase_C_sf"/>
</dbReference>
<dbReference type="OrthoDB" id="2309723at2759"/>
<feature type="domain" description="AIMP2 thioredoxin-like" evidence="8">
    <location>
        <begin position="98"/>
        <end position="179"/>
    </location>
</feature>
<proteinExistence type="predicted"/>
<dbReference type="STRING" id="10228.B3SCY8"/>
<keyword evidence="4" id="KW-0648">Protein biosynthesis</keyword>
<evidence type="ECO:0000256" key="2">
    <source>
        <dbReference type="ARBA" id="ARBA00004514"/>
    </source>
</evidence>
<feature type="region of interest" description="Disordered" evidence="6">
    <location>
        <begin position="30"/>
        <end position="54"/>
    </location>
</feature>
<dbReference type="GeneID" id="6759329"/>
<dbReference type="Proteomes" id="UP000009022">
    <property type="component" value="Unassembled WGS sequence"/>
</dbReference>
<evidence type="ECO:0008006" key="11">
    <source>
        <dbReference type="Google" id="ProtNLM"/>
    </source>
</evidence>
<evidence type="ECO:0000256" key="1">
    <source>
        <dbReference type="ARBA" id="ARBA00004123"/>
    </source>
</evidence>
<keyword evidence="5" id="KW-0539">Nucleus</keyword>
<dbReference type="PANTHER" id="PTHR13438:SF2">
    <property type="entry name" value="AMINOACYL TRNA SYNTHASE COMPLEX-INTERACTING MULTIFUNCTIONAL PROTEIN 2"/>
    <property type="match status" value="1"/>
</dbReference>
<evidence type="ECO:0000256" key="4">
    <source>
        <dbReference type="ARBA" id="ARBA00022917"/>
    </source>
</evidence>
<evidence type="ECO:0000259" key="7">
    <source>
        <dbReference type="Pfam" id="PF00043"/>
    </source>
</evidence>
<dbReference type="AlphaFoldDB" id="B3SCY8"/>
<dbReference type="Pfam" id="PF00043">
    <property type="entry name" value="GST_C"/>
    <property type="match status" value="1"/>
</dbReference>
<dbReference type="EMBL" id="DS985274">
    <property type="protein sequence ID" value="EDV19427.1"/>
    <property type="molecule type" value="Genomic_DNA"/>
</dbReference>
<dbReference type="GO" id="GO:0005829">
    <property type="term" value="C:cytosol"/>
    <property type="evidence" value="ECO:0007669"/>
    <property type="project" value="UniProtKB-SubCell"/>
</dbReference>
<dbReference type="Gene3D" id="1.20.1050.130">
    <property type="match status" value="1"/>
</dbReference>
<dbReference type="InterPro" id="IPR041503">
    <property type="entry name" value="AIMP2_thioredoxin"/>
</dbReference>